<reference evidence="1 2" key="1">
    <citation type="submission" date="2018-10" db="EMBL/GenBank/DDBJ databases">
        <authorList>
            <person name="Ekblom R."/>
            <person name="Jareborg N."/>
        </authorList>
    </citation>
    <scope>NUCLEOTIDE SEQUENCE [LARGE SCALE GENOMIC DNA]</scope>
    <source>
        <tissue evidence="1">Muscle</tissue>
    </source>
</reference>
<comment type="caution">
    <text evidence="1">The sequence shown here is derived from an EMBL/GenBank/DDBJ whole genome shotgun (WGS) entry which is preliminary data.</text>
</comment>
<name>A0A9X9Q1S4_GULGU</name>
<sequence length="110" mass="12711">DHLRRAEKSERTSLAVLRCLLSLQKALVCSAYPHGHGQAPGIWRSQACWQFWLLEVLLYCLLFGKETVTKRRSGIGRKDDFLGRKNEGVVMWCPGLWRQTHTQCPSRLCR</sequence>
<accession>A0A9X9Q1S4</accession>
<organism evidence="1 2">
    <name type="scientific">Gulo gulo</name>
    <name type="common">Wolverine</name>
    <name type="synonym">Gluton</name>
    <dbReference type="NCBI Taxonomy" id="48420"/>
    <lineage>
        <taxon>Eukaryota</taxon>
        <taxon>Metazoa</taxon>
        <taxon>Chordata</taxon>
        <taxon>Craniata</taxon>
        <taxon>Vertebrata</taxon>
        <taxon>Euteleostomi</taxon>
        <taxon>Mammalia</taxon>
        <taxon>Eutheria</taxon>
        <taxon>Laurasiatheria</taxon>
        <taxon>Carnivora</taxon>
        <taxon>Caniformia</taxon>
        <taxon>Musteloidea</taxon>
        <taxon>Mustelidae</taxon>
        <taxon>Guloninae</taxon>
        <taxon>Gulo</taxon>
    </lineage>
</organism>
<evidence type="ECO:0000313" key="1">
    <source>
        <dbReference type="EMBL" id="VCW97086.1"/>
    </source>
</evidence>
<protein>
    <submittedName>
        <fullName evidence="1">Uncharacterized protein</fullName>
    </submittedName>
</protein>
<dbReference type="AlphaFoldDB" id="A0A9X9Q1S4"/>
<feature type="non-terminal residue" evidence="1">
    <location>
        <position position="1"/>
    </location>
</feature>
<evidence type="ECO:0000313" key="2">
    <source>
        <dbReference type="Proteomes" id="UP000269945"/>
    </source>
</evidence>
<proteinExistence type="predicted"/>
<dbReference type="Proteomes" id="UP000269945">
    <property type="component" value="Unassembled WGS sequence"/>
</dbReference>
<gene>
    <name evidence="1" type="ORF">BN2614_LOCUS1</name>
</gene>
<keyword evidence="2" id="KW-1185">Reference proteome</keyword>
<dbReference type="EMBL" id="CYRY02020537">
    <property type="protein sequence ID" value="VCW97086.1"/>
    <property type="molecule type" value="Genomic_DNA"/>
</dbReference>